<name>A0A9W9RND6_PENBR</name>
<keyword evidence="3" id="KW-1185">Reference proteome</keyword>
<evidence type="ECO:0000256" key="1">
    <source>
        <dbReference type="SAM" id="MobiDB-lite"/>
    </source>
</evidence>
<gene>
    <name evidence="2" type="ORF">N7541_003288</name>
</gene>
<dbReference type="Proteomes" id="UP001148299">
    <property type="component" value="Unassembled WGS sequence"/>
</dbReference>
<feature type="region of interest" description="Disordered" evidence="1">
    <location>
        <begin position="14"/>
        <end position="36"/>
    </location>
</feature>
<protein>
    <submittedName>
        <fullName evidence="2">Uncharacterized protein</fullName>
    </submittedName>
</protein>
<sequence>MGLPIPDSIWARTTTYSSGSGSGKQADDSFVPRSRLPHGLTPGGWPTVVVETGVSESLPKLREDAVGWFPMSEGRVRIVLLISIRPTNIVIEERQLAPIGAPVPLTRLYIDSLRDQKPNYPPLALQPRSMQQAYSAQEIYIAQNQVEGGPLILPFSAVHDRQAVGAERDLALSDQHLAAFSFLLC</sequence>
<evidence type="ECO:0000313" key="2">
    <source>
        <dbReference type="EMBL" id="KAJ5362444.1"/>
    </source>
</evidence>
<reference evidence="2" key="2">
    <citation type="journal article" date="2023" name="IMA Fungus">
        <title>Comparative genomic study of the Penicillium genus elucidates a diverse pangenome and 15 lateral gene transfer events.</title>
        <authorList>
            <person name="Petersen C."/>
            <person name="Sorensen T."/>
            <person name="Nielsen M.R."/>
            <person name="Sondergaard T.E."/>
            <person name="Sorensen J.L."/>
            <person name="Fitzpatrick D.A."/>
            <person name="Frisvad J.C."/>
            <person name="Nielsen K.L."/>
        </authorList>
    </citation>
    <scope>NUCLEOTIDE SEQUENCE</scope>
    <source>
        <strain evidence="2">IBT 35675</strain>
    </source>
</reference>
<evidence type="ECO:0000313" key="3">
    <source>
        <dbReference type="Proteomes" id="UP001148299"/>
    </source>
</evidence>
<dbReference type="EMBL" id="JAPZBR010000002">
    <property type="protein sequence ID" value="KAJ5362444.1"/>
    <property type="molecule type" value="Genomic_DNA"/>
</dbReference>
<accession>A0A9W9RND6</accession>
<reference evidence="2" key="1">
    <citation type="submission" date="2022-12" db="EMBL/GenBank/DDBJ databases">
        <authorList>
            <person name="Petersen C."/>
        </authorList>
    </citation>
    <scope>NUCLEOTIDE SEQUENCE</scope>
    <source>
        <strain evidence="2">IBT 35675</strain>
    </source>
</reference>
<organism evidence="2 3">
    <name type="scientific">Penicillium brevicompactum</name>
    <dbReference type="NCBI Taxonomy" id="5074"/>
    <lineage>
        <taxon>Eukaryota</taxon>
        <taxon>Fungi</taxon>
        <taxon>Dikarya</taxon>
        <taxon>Ascomycota</taxon>
        <taxon>Pezizomycotina</taxon>
        <taxon>Eurotiomycetes</taxon>
        <taxon>Eurotiomycetidae</taxon>
        <taxon>Eurotiales</taxon>
        <taxon>Aspergillaceae</taxon>
        <taxon>Penicillium</taxon>
    </lineage>
</organism>
<comment type="caution">
    <text evidence="2">The sequence shown here is derived from an EMBL/GenBank/DDBJ whole genome shotgun (WGS) entry which is preliminary data.</text>
</comment>
<proteinExistence type="predicted"/>
<dbReference type="AlphaFoldDB" id="A0A9W9RND6"/>